<name>A0A9N9B3F7_FUNMO</name>
<evidence type="ECO:0000313" key="2">
    <source>
        <dbReference type="Proteomes" id="UP000789375"/>
    </source>
</evidence>
<protein>
    <submittedName>
        <fullName evidence="1">12157_t:CDS:1</fullName>
    </submittedName>
</protein>
<feature type="non-terminal residue" evidence="1">
    <location>
        <position position="1"/>
    </location>
</feature>
<comment type="caution">
    <text evidence="1">The sequence shown here is derived from an EMBL/GenBank/DDBJ whole genome shotgun (WGS) entry which is preliminary data.</text>
</comment>
<proteinExistence type="predicted"/>
<organism evidence="1 2">
    <name type="scientific">Funneliformis mosseae</name>
    <name type="common">Endomycorrhizal fungus</name>
    <name type="synonym">Glomus mosseae</name>
    <dbReference type="NCBI Taxonomy" id="27381"/>
    <lineage>
        <taxon>Eukaryota</taxon>
        <taxon>Fungi</taxon>
        <taxon>Fungi incertae sedis</taxon>
        <taxon>Mucoromycota</taxon>
        <taxon>Glomeromycotina</taxon>
        <taxon>Glomeromycetes</taxon>
        <taxon>Glomerales</taxon>
        <taxon>Glomeraceae</taxon>
        <taxon>Funneliformis</taxon>
    </lineage>
</organism>
<sequence length="118" mass="13776">VPNDSQIYHITCKLFESNLCNAPPLNNSHVFNFQPGDEKIYKIIAEMVPHSLIVQFLNRTMHGIEFSKQQPQEYLSFSHEQKLNLETHLKKFLFDYLTSKQNNLIGGVQPQIKYLNKL</sequence>
<accession>A0A9N9B3F7</accession>
<dbReference type="Proteomes" id="UP000789375">
    <property type="component" value="Unassembled WGS sequence"/>
</dbReference>
<evidence type="ECO:0000313" key="1">
    <source>
        <dbReference type="EMBL" id="CAG8551965.1"/>
    </source>
</evidence>
<keyword evidence="2" id="KW-1185">Reference proteome</keyword>
<gene>
    <name evidence="1" type="ORF">FMOSSE_LOCUS6515</name>
</gene>
<dbReference type="EMBL" id="CAJVPP010001376">
    <property type="protein sequence ID" value="CAG8551965.1"/>
    <property type="molecule type" value="Genomic_DNA"/>
</dbReference>
<reference evidence="1" key="1">
    <citation type="submission" date="2021-06" db="EMBL/GenBank/DDBJ databases">
        <authorList>
            <person name="Kallberg Y."/>
            <person name="Tangrot J."/>
            <person name="Rosling A."/>
        </authorList>
    </citation>
    <scope>NUCLEOTIDE SEQUENCE</scope>
    <source>
        <strain evidence="1">87-6 pot B 2015</strain>
    </source>
</reference>
<dbReference type="AlphaFoldDB" id="A0A9N9B3F7"/>